<dbReference type="RefSeq" id="WP_008827189.1">
    <property type="nucleotide sequence ID" value="NZ_AFNU02000006.1"/>
</dbReference>
<gene>
    <name evidence="1" type="ORF">HLPCO_001889</name>
</gene>
<accession>F7Q0R5</accession>
<name>F7Q0R5_9MOLU</name>
<dbReference type="OrthoDB" id="9776406at2"/>
<reference evidence="1 2" key="1">
    <citation type="journal article" date="2011" name="J. Bacteriol.">
        <title>Genome sequence of Haloplasma contractile, an unusual contractile bacterium from a deep-sea anoxic brine lake.</title>
        <authorList>
            <person name="Antunes A."/>
            <person name="Alam I."/>
            <person name="El Dorry H."/>
            <person name="Siam R."/>
            <person name="Robertson A."/>
            <person name="Bajic V.B."/>
            <person name="Stingl U."/>
        </authorList>
    </citation>
    <scope>NUCLEOTIDE SEQUENCE [LARGE SCALE GENOMIC DNA]</scope>
    <source>
        <strain evidence="1 2">SSD-17B</strain>
    </source>
</reference>
<evidence type="ECO:0000313" key="2">
    <source>
        <dbReference type="Proteomes" id="UP000005707"/>
    </source>
</evidence>
<dbReference type="AlphaFoldDB" id="F7Q0R5"/>
<protein>
    <submittedName>
        <fullName evidence="1">Aminoglycoside 6-adenylyltransferase protein</fullName>
    </submittedName>
</protein>
<proteinExistence type="predicted"/>
<dbReference type="eggNOG" id="ENOG502Z7S1">
    <property type="taxonomic scope" value="Bacteria"/>
</dbReference>
<dbReference type="GO" id="GO:0016779">
    <property type="term" value="F:nucleotidyltransferase activity"/>
    <property type="evidence" value="ECO:0007669"/>
    <property type="project" value="UniProtKB-KW"/>
</dbReference>
<dbReference type="Gene3D" id="1.20.120.330">
    <property type="entry name" value="Nucleotidyltransferases domain 2"/>
    <property type="match status" value="1"/>
</dbReference>
<comment type="caution">
    <text evidence="1">The sequence shown here is derived from an EMBL/GenBank/DDBJ whole genome shotgun (WGS) entry which is preliminary data.</text>
</comment>
<evidence type="ECO:0000313" key="1">
    <source>
        <dbReference type="EMBL" id="ERJ11975.1"/>
    </source>
</evidence>
<dbReference type="InterPro" id="IPR007530">
    <property type="entry name" value="Aminoglycoside_adenylylTfrase"/>
</dbReference>
<dbReference type="Gene3D" id="3.30.460.10">
    <property type="entry name" value="Beta Polymerase, domain 2"/>
    <property type="match status" value="1"/>
</dbReference>
<dbReference type="SUPFAM" id="SSF81631">
    <property type="entry name" value="PAP/OAS1 substrate-binding domain"/>
    <property type="match status" value="1"/>
</dbReference>
<dbReference type="SUPFAM" id="SSF81301">
    <property type="entry name" value="Nucleotidyltransferase"/>
    <property type="match status" value="1"/>
</dbReference>
<dbReference type="STRING" id="1033810.HLPCO_001889"/>
<dbReference type="Proteomes" id="UP000005707">
    <property type="component" value="Unassembled WGS sequence"/>
</dbReference>
<sequence>MRSEEEVFEQILDFAKEDDRIRAVMLNGSRLNPNAPDDIMQDYDIVYFIKDLDPSYKNNQDWINTFGDLVMMQQNDFENGYIFLMQFKDNVRIDLSFSDVSTIKEAAKEDSLTKILLDKDEVFEKGELDKPNESIHCVSKPTEQEFNEVLNEFWWIQVNIAKGIWRDELSYAKYMYDVILIGCIRKIISWKIGSENDWNVNTGKLGKWFKNYMSNSLYKKYLEIYPGNDYYEMWASLLLAGKFVRTLAIELAEDLGFTYPEEDDENTTTYVKKVRDLPKDSRVFRW</sequence>
<dbReference type="InterPro" id="IPR043519">
    <property type="entry name" value="NT_sf"/>
</dbReference>
<organism evidence="1 2">
    <name type="scientific">Haloplasma contractile SSD-17B</name>
    <dbReference type="NCBI Taxonomy" id="1033810"/>
    <lineage>
        <taxon>Bacteria</taxon>
        <taxon>Bacillati</taxon>
        <taxon>Mycoplasmatota</taxon>
        <taxon>Mollicutes</taxon>
        <taxon>Haloplasmatales</taxon>
        <taxon>Haloplasmataceae</taxon>
        <taxon>Haloplasma</taxon>
    </lineage>
</organism>
<dbReference type="FunCoup" id="F7Q0R5">
    <property type="interactions" value="8"/>
</dbReference>
<dbReference type="Pfam" id="PF04439">
    <property type="entry name" value="Adenyl_transf"/>
    <property type="match status" value="1"/>
</dbReference>
<reference evidence="1 2" key="2">
    <citation type="journal article" date="2013" name="PLoS ONE">
        <title>INDIGO - INtegrated Data Warehouse of MIcrobial GenOmes with Examples from the Red Sea Extremophiles.</title>
        <authorList>
            <person name="Alam I."/>
            <person name="Antunes A."/>
            <person name="Kamau A.A."/>
            <person name="Ba Alawi W."/>
            <person name="Kalkatawi M."/>
            <person name="Stingl U."/>
            <person name="Bajic V.B."/>
        </authorList>
    </citation>
    <scope>NUCLEOTIDE SEQUENCE [LARGE SCALE GENOMIC DNA]</scope>
    <source>
        <strain evidence="1 2">SSD-17B</strain>
    </source>
</reference>
<dbReference type="EMBL" id="AFNU02000006">
    <property type="protein sequence ID" value="ERJ11975.1"/>
    <property type="molecule type" value="Genomic_DNA"/>
</dbReference>
<keyword evidence="2" id="KW-1185">Reference proteome</keyword>
<dbReference type="InParanoid" id="F7Q0R5"/>